<dbReference type="AlphaFoldDB" id="A0A182YPV7"/>
<reference evidence="1" key="2">
    <citation type="submission" date="2020-05" db="UniProtKB">
        <authorList>
            <consortium name="EnsemblMetazoa"/>
        </authorList>
    </citation>
    <scope>IDENTIFICATION</scope>
    <source>
        <strain evidence="1">Indian</strain>
    </source>
</reference>
<dbReference type="KEGG" id="aste:118509472"/>
<dbReference type="RefSeq" id="XP_035906000.1">
    <property type="nucleotide sequence ID" value="XM_036050107.1"/>
</dbReference>
<dbReference type="VEuPathDB" id="VectorBase:ASTE000593"/>
<dbReference type="EnsemblMetazoa" id="ASTEI10493-RA">
    <property type="protein sequence ID" value="ASTEI10493-PA"/>
    <property type="gene ID" value="ASTEI10493"/>
</dbReference>
<organism evidence="1 2">
    <name type="scientific">Anopheles stephensi</name>
    <name type="common">Indo-Pakistan malaria mosquito</name>
    <dbReference type="NCBI Taxonomy" id="30069"/>
    <lineage>
        <taxon>Eukaryota</taxon>
        <taxon>Metazoa</taxon>
        <taxon>Ecdysozoa</taxon>
        <taxon>Arthropoda</taxon>
        <taxon>Hexapoda</taxon>
        <taxon>Insecta</taxon>
        <taxon>Pterygota</taxon>
        <taxon>Neoptera</taxon>
        <taxon>Endopterygota</taxon>
        <taxon>Diptera</taxon>
        <taxon>Nematocera</taxon>
        <taxon>Culicoidea</taxon>
        <taxon>Culicidae</taxon>
        <taxon>Anophelinae</taxon>
        <taxon>Anopheles</taxon>
    </lineage>
</organism>
<dbReference type="GeneID" id="118509472"/>
<evidence type="ECO:0000313" key="2">
    <source>
        <dbReference type="Proteomes" id="UP000076408"/>
    </source>
</evidence>
<dbReference type="Proteomes" id="UP000076408">
    <property type="component" value="Unassembled WGS sequence"/>
</dbReference>
<evidence type="ECO:0000313" key="1">
    <source>
        <dbReference type="EnsemblMetazoa" id="ASTEI10493-PA"/>
    </source>
</evidence>
<dbReference type="OrthoDB" id="7736789at2759"/>
<proteinExistence type="predicted"/>
<keyword evidence="2" id="KW-1185">Reference proteome</keyword>
<sequence length="138" mass="15042">MTRSYHWFALIPVLLLSLMLQQTLGEWERNAVASPIVGTARGASSTTRSVPLDGDRASRVRAQLAGGFIDDAMVHKNGATERHAYVVGHQRTNGAGSGRTKQTAVHGTSGPIHTYIKTDKNANFKWGVRHFVGAKYAR</sequence>
<dbReference type="VEuPathDB" id="VectorBase:ASTEI20_042697"/>
<reference evidence="2" key="1">
    <citation type="journal article" date="2014" name="Genome Biol.">
        <title>Genome analysis of a major urban malaria vector mosquito, Anopheles stephensi.</title>
        <authorList>
            <person name="Jiang X."/>
            <person name="Peery A."/>
            <person name="Hall A.B."/>
            <person name="Sharma A."/>
            <person name="Chen X.G."/>
            <person name="Waterhouse R.M."/>
            <person name="Komissarov A."/>
            <person name="Riehle M.M."/>
            <person name="Shouche Y."/>
            <person name="Sharakhova M.V."/>
            <person name="Lawson D."/>
            <person name="Pakpour N."/>
            <person name="Arensburger P."/>
            <person name="Davidson V.L."/>
            <person name="Eiglmeier K."/>
            <person name="Emrich S."/>
            <person name="George P."/>
            <person name="Kennedy R.C."/>
            <person name="Mane S.P."/>
            <person name="Maslen G."/>
            <person name="Oringanje C."/>
            <person name="Qi Y."/>
            <person name="Settlage R."/>
            <person name="Tojo M."/>
            <person name="Tubio J.M."/>
            <person name="Unger M.F."/>
            <person name="Wang B."/>
            <person name="Vernick K.D."/>
            <person name="Ribeiro J.M."/>
            <person name="James A.A."/>
            <person name="Michel K."/>
            <person name="Riehle M.A."/>
            <person name="Luckhart S."/>
            <person name="Sharakhov I.V."/>
            <person name="Tu Z."/>
        </authorList>
    </citation>
    <scope>NUCLEOTIDE SEQUENCE [LARGE SCALE GENOMIC DNA]</scope>
    <source>
        <strain evidence="2">Indian</strain>
    </source>
</reference>
<dbReference type="VEuPathDB" id="VectorBase:ASTEI10493"/>
<protein>
    <submittedName>
        <fullName evidence="1">Uncharacterized protein</fullName>
    </submittedName>
</protein>
<accession>A0A182YPV7</accession>
<name>A0A182YPV7_ANOST</name>